<dbReference type="eggNOG" id="COG1538">
    <property type="taxonomic scope" value="Bacteria"/>
</dbReference>
<dbReference type="Gene3D" id="2.20.200.10">
    <property type="entry name" value="Outer membrane efflux proteins (OEP)"/>
    <property type="match status" value="1"/>
</dbReference>
<dbReference type="GO" id="GO:0009279">
    <property type="term" value="C:cell outer membrane"/>
    <property type="evidence" value="ECO:0007669"/>
    <property type="project" value="UniProtKB-SubCell"/>
</dbReference>
<organism evidence="5 6">
    <name type="scientific">Nitrosococcus halophilus (strain Nc4)</name>
    <dbReference type="NCBI Taxonomy" id="472759"/>
    <lineage>
        <taxon>Bacteria</taxon>
        <taxon>Pseudomonadati</taxon>
        <taxon>Pseudomonadota</taxon>
        <taxon>Gammaproteobacteria</taxon>
        <taxon>Chromatiales</taxon>
        <taxon>Chromatiaceae</taxon>
        <taxon>Nitrosococcus</taxon>
    </lineage>
</organism>
<keyword evidence="2 5" id="KW-0449">Lipoprotein</keyword>
<reference evidence="6" key="1">
    <citation type="submission" date="2010-04" db="EMBL/GenBank/DDBJ databases">
        <title>Complete genome sequence of Nitrosococcus halophilus Nc4, a salt-adapted, aerobic obligate ammonia-oxidizing sulfur purple bacterium.</title>
        <authorList>
            <consortium name="US DOE Joint Genome Institute"/>
            <person name="Campbell M.A."/>
            <person name="Malfatti S.A."/>
            <person name="Chain P.S.G."/>
            <person name="Heidelberg J.F."/>
            <person name="Ward B.B."/>
            <person name="Klotz M.G."/>
        </authorList>
    </citation>
    <scope>NUCLEOTIDE SEQUENCE [LARGE SCALE GENOMIC DNA]</scope>
    <source>
        <strain evidence="6">Nc4</strain>
    </source>
</reference>
<dbReference type="PANTHER" id="PTHR30203">
    <property type="entry name" value="OUTER MEMBRANE CATION EFFLUX PROTEIN"/>
    <property type="match status" value="1"/>
</dbReference>
<comment type="subcellular location">
    <subcellularLocation>
        <location evidence="2">Cell outer membrane</location>
        <topology evidence="2">Lipid-anchor</topology>
    </subcellularLocation>
</comment>
<keyword evidence="4" id="KW-1133">Transmembrane helix</keyword>
<dbReference type="InterPro" id="IPR003423">
    <property type="entry name" value="OMP_efflux"/>
</dbReference>
<dbReference type="EMBL" id="CP001798">
    <property type="protein sequence ID" value="ADE14013.1"/>
    <property type="molecule type" value="Genomic_DNA"/>
</dbReference>
<dbReference type="SUPFAM" id="SSF56954">
    <property type="entry name" value="Outer membrane efflux proteins (OEP)"/>
    <property type="match status" value="1"/>
</dbReference>
<feature type="transmembrane region" description="Helical" evidence="4">
    <location>
        <begin position="30"/>
        <end position="48"/>
    </location>
</feature>
<evidence type="ECO:0000256" key="3">
    <source>
        <dbReference type="SAM" id="Coils"/>
    </source>
</evidence>
<accession>D5BXQ5</accession>
<gene>
    <name evidence="5" type="ordered locus">Nhal_0837</name>
</gene>
<keyword evidence="2" id="KW-1134">Transmembrane beta strand</keyword>
<dbReference type="InterPro" id="IPR010131">
    <property type="entry name" value="MdtP/NodT-like"/>
</dbReference>
<comment type="similarity">
    <text evidence="1 2">Belongs to the outer membrane factor (OMF) (TC 1.B.17) family.</text>
</comment>
<keyword evidence="6" id="KW-1185">Reference proteome</keyword>
<dbReference type="HOGENOM" id="CLU_012817_13_1_6"/>
<evidence type="ECO:0000313" key="5">
    <source>
        <dbReference type="EMBL" id="ADE14013.1"/>
    </source>
</evidence>
<evidence type="ECO:0000256" key="4">
    <source>
        <dbReference type="SAM" id="Phobius"/>
    </source>
</evidence>
<dbReference type="Gene3D" id="1.20.1600.10">
    <property type="entry name" value="Outer membrane efflux proteins (OEP)"/>
    <property type="match status" value="1"/>
</dbReference>
<sequence length="494" mass="55073">MRECKEMRAPTQKPVIYRFFPRGYSEHRNGVLNSILLWLIAGMGLVILPSCANLGGPAYQRPELPVKKEWSRGSSTAETIRLDWWTAFGDPYLNSLIEKAIAQGIDLKILAARSEVAEVAIEQARAGALPTVNLGFGINTQKVTGQSSTTQYNAASALNWELDIWGKFKKGVKAQTAAYKATEADWRAGYLTLVSNVATSYFQIRQFDEQIQRQQAYLNQNEEILAIYESMHQEGLIPETQILQQKAEISRLKTGLLELNRLRTVTENALATLLGIPAGELQVPRSYLQDSVDIIGVPSGLPADLLSRRPDVIAAEYRILQAHELSGQAKLAKLPSITLTARGGTASFELTDLMKMWTFGIMPSINFPIFDPNINARIKVSEAEAKVAAEEYRRTVFQAFEEVENALTNLASRKEQKKELEQQIIDLRIVSDQIQAQLEEGLISQLQVFEIQRSLLAAELAMLSNYQQILSSTVTLYKALGGGWPETDIQQSLQ</sequence>
<feature type="coiled-coil region" evidence="3">
    <location>
        <begin position="400"/>
        <end position="437"/>
    </location>
</feature>
<keyword evidence="2 4" id="KW-0472">Membrane</keyword>
<dbReference type="STRING" id="472759.Nhal_0837"/>
<evidence type="ECO:0000256" key="2">
    <source>
        <dbReference type="RuleBase" id="RU362097"/>
    </source>
</evidence>
<dbReference type="AlphaFoldDB" id="D5BXQ5"/>
<dbReference type="NCBIfam" id="TIGR01845">
    <property type="entry name" value="outer_NodT"/>
    <property type="match status" value="1"/>
</dbReference>
<dbReference type="Pfam" id="PF02321">
    <property type="entry name" value="OEP"/>
    <property type="match status" value="2"/>
</dbReference>
<proteinExistence type="inferred from homology"/>
<protein>
    <submittedName>
        <fullName evidence="5">RND efflux system, outer membrane lipoprotein, NodT family</fullName>
    </submittedName>
</protein>
<keyword evidence="3" id="KW-0175">Coiled coil</keyword>
<keyword evidence="2" id="KW-0564">Palmitate</keyword>
<dbReference type="Proteomes" id="UP000001844">
    <property type="component" value="Chromosome"/>
</dbReference>
<dbReference type="KEGG" id="nhl:Nhal_0837"/>
<evidence type="ECO:0000313" key="6">
    <source>
        <dbReference type="Proteomes" id="UP000001844"/>
    </source>
</evidence>
<evidence type="ECO:0000256" key="1">
    <source>
        <dbReference type="ARBA" id="ARBA00007613"/>
    </source>
</evidence>
<keyword evidence="2 4" id="KW-0812">Transmembrane</keyword>
<name>D5BXQ5_NITHN</name>
<dbReference type="GO" id="GO:0015562">
    <property type="term" value="F:efflux transmembrane transporter activity"/>
    <property type="evidence" value="ECO:0007669"/>
    <property type="project" value="InterPro"/>
</dbReference>